<evidence type="ECO:0000256" key="6">
    <source>
        <dbReference type="HAMAP-Rule" id="MF_00337"/>
    </source>
</evidence>
<dbReference type="GO" id="GO:0006308">
    <property type="term" value="P:DNA catabolic process"/>
    <property type="evidence" value="ECO:0007669"/>
    <property type="project" value="UniProtKB-UniRule"/>
</dbReference>
<comment type="function">
    <text evidence="6">Bidirectionally degrades single-stranded DNA into large acid-insoluble oligonucleotides, which are then degraded further into small acid-soluble oligonucleotides.</text>
</comment>
<feature type="region of interest" description="Disordered" evidence="7">
    <location>
        <begin position="64"/>
        <end position="92"/>
    </location>
</feature>
<evidence type="ECO:0000256" key="5">
    <source>
        <dbReference type="ARBA" id="ARBA00022839"/>
    </source>
</evidence>
<evidence type="ECO:0000256" key="3">
    <source>
        <dbReference type="ARBA" id="ARBA00022722"/>
    </source>
</evidence>
<protein>
    <recommendedName>
        <fullName evidence="6">Exodeoxyribonuclease 7 small subunit</fullName>
        <ecNumber evidence="6">3.1.11.6</ecNumber>
    </recommendedName>
    <alternativeName>
        <fullName evidence="6">Exodeoxyribonuclease VII small subunit</fullName>
        <shortName evidence="6">Exonuclease VII small subunit</shortName>
    </alternativeName>
</protein>
<accession>A0A0R1XAY0</accession>
<dbReference type="GO" id="GO:0008855">
    <property type="term" value="F:exodeoxyribonuclease VII activity"/>
    <property type="evidence" value="ECO:0007669"/>
    <property type="project" value="UniProtKB-UniRule"/>
</dbReference>
<sequence>MATKTSKKEPSFEENMAALQAIVNRLESGDVPLEEALTQFEQGIKLSRSLEKTLTQAEQAMAKIVTANGQEKPLTQEGQDADGSDAKNSAEQ</sequence>
<reference evidence="8 9" key="1">
    <citation type="journal article" date="2015" name="Genome Announc.">
        <title>Expanding the biotechnology potential of lactobacilli through comparative genomics of 213 strains and associated genera.</title>
        <authorList>
            <person name="Sun Z."/>
            <person name="Harris H.M."/>
            <person name="McCann A."/>
            <person name="Guo C."/>
            <person name="Argimon S."/>
            <person name="Zhang W."/>
            <person name="Yang X."/>
            <person name="Jeffery I.B."/>
            <person name="Cooney J.C."/>
            <person name="Kagawa T.F."/>
            <person name="Liu W."/>
            <person name="Song Y."/>
            <person name="Salvetti E."/>
            <person name="Wrobel A."/>
            <person name="Rasinkangas P."/>
            <person name="Parkhill J."/>
            <person name="Rea M.C."/>
            <person name="O'Sullivan O."/>
            <person name="Ritari J."/>
            <person name="Douillard F.P."/>
            <person name="Paul Ross R."/>
            <person name="Yang R."/>
            <person name="Briner A.E."/>
            <person name="Felis G.E."/>
            <person name="de Vos W.M."/>
            <person name="Barrangou R."/>
            <person name="Klaenhammer T.R."/>
            <person name="Caufield P.W."/>
            <person name="Cui Y."/>
            <person name="Zhang H."/>
            <person name="O'Toole P.W."/>
        </authorList>
    </citation>
    <scope>NUCLEOTIDE SEQUENCE [LARGE SCALE GENOMIC DNA]</scope>
    <source>
        <strain evidence="8 9">DSM 16991</strain>
    </source>
</reference>
<dbReference type="NCBIfam" id="TIGR01280">
    <property type="entry name" value="xseB"/>
    <property type="match status" value="1"/>
</dbReference>
<dbReference type="InterPro" id="IPR003761">
    <property type="entry name" value="Exonuc_VII_S"/>
</dbReference>
<organism evidence="8 9">
    <name type="scientific">Schleiferilactobacillus harbinensis DSM 16991</name>
    <dbReference type="NCBI Taxonomy" id="1122147"/>
    <lineage>
        <taxon>Bacteria</taxon>
        <taxon>Bacillati</taxon>
        <taxon>Bacillota</taxon>
        <taxon>Bacilli</taxon>
        <taxon>Lactobacillales</taxon>
        <taxon>Lactobacillaceae</taxon>
        <taxon>Schleiferilactobacillus</taxon>
    </lineage>
</organism>
<dbReference type="SUPFAM" id="SSF116842">
    <property type="entry name" value="XseB-like"/>
    <property type="match status" value="1"/>
</dbReference>
<evidence type="ECO:0000256" key="1">
    <source>
        <dbReference type="ARBA" id="ARBA00009998"/>
    </source>
</evidence>
<dbReference type="GO" id="GO:0009318">
    <property type="term" value="C:exodeoxyribonuclease VII complex"/>
    <property type="evidence" value="ECO:0007669"/>
    <property type="project" value="UniProtKB-UniRule"/>
</dbReference>
<dbReference type="eggNOG" id="COG1722">
    <property type="taxonomic scope" value="Bacteria"/>
</dbReference>
<evidence type="ECO:0000256" key="7">
    <source>
        <dbReference type="SAM" id="MobiDB-lite"/>
    </source>
</evidence>
<comment type="similarity">
    <text evidence="1 6">Belongs to the XseB family.</text>
</comment>
<dbReference type="GeneID" id="78509312"/>
<dbReference type="Pfam" id="PF02609">
    <property type="entry name" value="Exonuc_VII_S"/>
    <property type="match status" value="1"/>
</dbReference>
<dbReference type="OrthoDB" id="9798666at2"/>
<dbReference type="GO" id="GO:0005829">
    <property type="term" value="C:cytosol"/>
    <property type="evidence" value="ECO:0007669"/>
    <property type="project" value="TreeGrafter"/>
</dbReference>
<keyword evidence="3 6" id="KW-0540">Nuclease</keyword>
<dbReference type="AlphaFoldDB" id="A0A0R1XAY0"/>
<dbReference type="PATRIC" id="fig|1122147.4.peg.2877"/>
<keyword evidence="4 6" id="KW-0378">Hydrolase</keyword>
<dbReference type="InterPro" id="IPR037004">
    <property type="entry name" value="Exonuc_VII_ssu_sf"/>
</dbReference>
<keyword evidence="2 6" id="KW-0963">Cytoplasm</keyword>
<evidence type="ECO:0000256" key="2">
    <source>
        <dbReference type="ARBA" id="ARBA00022490"/>
    </source>
</evidence>
<dbReference type="PANTHER" id="PTHR34137:SF1">
    <property type="entry name" value="EXODEOXYRIBONUCLEASE 7 SMALL SUBUNIT"/>
    <property type="match status" value="1"/>
</dbReference>
<dbReference type="Proteomes" id="UP000050949">
    <property type="component" value="Unassembled WGS sequence"/>
</dbReference>
<keyword evidence="5 6" id="KW-0269">Exonuclease</keyword>
<dbReference type="EMBL" id="AZFW01000058">
    <property type="protein sequence ID" value="KRM27009.1"/>
    <property type="molecule type" value="Genomic_DNA"/>
</dbReference>
<evidence type="ECO:0000313" key="8">
    <source>
        <dbReference type="EMBL" id="KRM27009.1"/>
    </source>
</evidence>
<dbReference type="HAMAP" id="MF_00337">
    <property type="entry name" value="Exonuc_7_S"/>
    <property type="match status" value="1"/>
</dbReference>
<dbReference type="EC" id="3.1.11.6" evidence="6"/>
<gene>
    <name evidence="6" type="primary">xseB</name>
    <name evidence="8" type="ORF">FC91_GL002791</name>
</gene>
<dbReference type="NCBIfam" id="NF002138">
    <property type="entry name" value="PRK00977.1-2"/>
    <property type="match status" value="1"/>
</dbReference>
<evidence type="ECO:0000256" key="4">
    <source>
        <dbReference type="ARBA" id="ARBA00022801"/>
    </source>
</evidence>
<name>A0A0R1XAY0_9LACO</name>
<comment type="subunit">
    <text evidence="6">Heterooligomer composed of large and small subunits.</text>
</comment>
<proteinExistence type="inferred from homology"/>
<comment type="catalytic activity">
    <reaction evidence="6">
        <text>Exonucleolytic cleavage in either 5'- to 3'- or 3'- to 5'-direction to yield nucleoside 5'-phosphates.</text>
        <dbReference type="EC" id="3.1.11.6"/>
    </reaction>
</comment>
<dbReference type="Gene3D" id="1.10.287.1040">
    <property type="entry name" value="Exonuclease VII, small subunit"/>
    <property type="match status" value="1"/>
</dbReference>
<dbReference type="PANTHER" id="PTHR34137">
    <property type="entry name" value="EXODEOXYRIBONUCLEASE 7 SMALL SUBUNIT"/>
    <property type="match status" value="1"/>
</dbReference>
<comment type="caution">
    <text evidence="8">The sequence shown here is derived from an EMBL/GenBank/DDBJ whole genome shotgun (WGS) entry which is preliminary data.</text>
</comment>
<dbReference type="RefSeq" id="WP_027828653.1">
    <property type="nucleotide sequence ID" value="NZ_AUEH01000025.1"/>
</dbReference>
<evidence type="ECO:0000313" key="9">
    <source>
        <dbReference type="Proteomes" id="UP000050949"/>
    </source>
</evidence>
<comment type="subcellular location">
    <subcellularLocation>
        <location evidence="6">Cytoplasm</location>
    </subcellularLocation>
</comment>